<dbReference type="GO" id="GO:0001732">
    <property type="term" value="P:formation of cytoplasmic translation initiation complex"/>
    <property type="evidence" value="ECO:0007669"/>
    <property type="project" value="TreeGrafter"/>
</dbReference>
<dbReference type="GO" id="GO:0002188">
    <property type="term" value="P:translation reinitiation"/>
    <property type="evidence" value="ECO:0007669"/>
    <property type="project" value="TreeGrafter"/>
</dbReference>
<evidence type="ECO:0000313" key="2">
    <source>
        <dbReference type="EMBL" id="ELQ66119.1"/>
    </source>
</evidence>
<organism>
    <name type="scientific">Pyricularia oryzae (strain P131)</name>
    <name type="common">Rice blast fungus</name>
    <name type="synonym">Magnaporthe oryzae</name>
    <dbReference type="NCBI Taxonomy" id="1143193"/>
    <lineage>
        <taxon>Eukaryota</taxon>
        <taxon>Fungi</taxon>
        <taxon>Dikarya</taxon>
        <taxon>Ascomycota</taxon>
        <taxon>Pezizomycotina</taxon>
        <taxon>Sordariomycetes</taxon>
        <taxon>Sordariomycetidae</taxon>
        <taxon>Magnaporthales</taxon>
        <taxon>Pyriculariaceae</taxon>
        <taxon>Pyricularia</taxon>
    </lineage>
</organism>
<feature type="compositionally biased region" description="Basic and acidic residues" evidence="1">
    <location>
        <begin position="214"/>
        <end position="226"/>
    </location>
</feature>
<dbReference type="EMBL" id="JH795388">
    <property type="protein sequence ID" value="ELQ66119.1"/>
    <property type="molecule type" value="Genomic_DNA"/>
</dbReference>
<sequence length="617" mass="68991">MNRASSTNPRSGKSAFPPPLNLNKRSPPATASNATTRAGEKPTKDNAKPKSDSKTKDQDKMEDDYVDVTPASPASAKPAPKASTQYSNNFSKADARFSTTAQSSYGAFDPLDYAASEAAPPLPTGENGEASEEVRRRRLEEKQRREEEWEEEQAQRKRERERLAQERRQREIQEEEERRRREWAEEEERRRRREEEEEFDEEIPRRQSPPRQEQYQRRPSGADRRNSYARHSFHRQNDSRDYRRYNSNSNSNSNNNNSGNEEENARGDPRRERININMNDAWQSWTSMGGGRDDRGGFGIGGTPGFGLFGGQRAGFGPVGNLPVTQLPGLGGFRMFGLPSQKARDVTDVYPDRCSDEARLPGCPKLVILGAGSIHSVLYLFPLWTGTPIPSRGRLCQPSYAVKPTAQDLGALSRLCLSIGLRAAAAQTQLATTDNIDIDIDGHIYSDGHTSSDDNMSDVGGDESTGATAMPDTIDELATYSDDVVGAHAGLLPYLAGRYTNPGLYLQLARVAFLRQGRERPQVEWPRVEIEAETPVAVERRRGQSLGAILMRHKLSLLEEQLARLGQQQLPQEQEQELGGGQDTEAGFWDGQEYQEDQVSGFRVDEDGDVEMEDAWP</sequence>
<dbReference type="GO" id="GO:0003743">
    <property type="term" value="F:translation initiation factor activity"/>
    <property type="evidence" value="ECO:0007669"/>
    <property type="project" value="TreeGrafter"/>
</dbReference>
<feature type="compositionally biased region" description="Low complexity" evidence="1">
    <location>
        <begin position="70"/>
        <end position="83"/>
    </location>
</feature>
<evidence type="ECO:0000256" key="1">
    <source>
        <dbReference type="SAM" id="MobiDB-lite"/>
    </source>
</evidence>
<feature type="compositionally biased region" description="Basic and acidic residues" evidence="1">
    <location>
        <begin position="235"/>
        <end position="244"/>
    </location>
</feature>
<reference evidence="2" key="1">
    <citation type="journal article" date="2012" name="PLoS Genet.">
        <title>Comparative analysis of the genomes of two field isolates of the rice blast fungus Magnaporthe oryzae.</title>
        <authorList>
            <person name="Xue M."/>
            <person name="Yang J."/>
            <person name="Li Z."/>
            <person name="Hu S."/>
            <person name="Yao N."/>
            <person name="Dean R.A."/>
            <person name="Zhao W."/>
            <person name="Shen M."/>
            <person name="Zhang H."/>
            <person name="Li C."/>
            <person name="Liu L."/>
            <person name="Cao L."/>
            <person name="Xu X."/>
            <person name="Xing Y."/>
            <person name="Hsiang T."/>
            <person name="Zhang Z."/>
            <person name="Xu J.R."/>
            <person name="Peng Y.L."/>
        </authorList>
    </citation>
    <scope>NUCLEOTIDE SEQUENCE [LARGE SCALE GENOMIC DNA]</scope>
    <source>
        <strain evidence="2">P131</strain>
    </source>
</reference>
<dbReference type="AlphaFoldDB" id="L7JE29"/>
<accession>L7JE29</accession>
<feature type="compositionally biased region" description="Basic and acidic residues" evidence="1">
    <location>
        <begin position="132"/>
        <end position="189"/>
    </location>
</feature>
<dbReference type="GO" id="GO:0071541">
    <property type="term" value="C:eukaryotic translation initiation factor 3 complex, eIF3m"/>
    <property type="evidence" value="ECO:0007669"/>
    <property type="project" value="TreeGrafter"/>
</dbReference>
<proteinExistence type="predicted"/>
<dbReference type="InterPro" id="IPR027512">
    <property type="entry name" value="EIF3A"/>
</dbReference>
<feature type="compositionally biased region" description="Low complexity" evidence="1">
    <location>
        <begin position="246"/>
        <end position="259"/>
    </location>
</feature>
<dbReference type="GO" id="GO:0003729">
    <property type="term" value="F:mRNA binding"/>
    <property type="evidence" value="ECO:0007669"/>
    <property type="project" value="TreeGrafter"/>
</dbReference>
<feature type="region of interest" description="Disordered" evidence="1">
    <location>
        <begin position="1"/>
        <end position="87"/>
    </location>
</feature>
<dbReference type="GO" id="GO:0043614">
    <property type="term" value="C:multi-eIF complex"/>
    <property type="evidence" value="ECO:0007669"/>
    <property type="project" value="TreeGrafter"/>
</dbReference>
<feature type="compositionally biased region" description="Polar residues" evidence="1">
    <location>
        <begin position="1"/>
        <end position="11"/>
    </location>
</feature>
<dbReference type="PANTHER" id="PTHR14005:SF0">
    <property type="entry name" value="EUKARYOTIC TRANSLATION INITIATION FACTOR 3 SUBUNIT A"/>
    <property type="match status" value="1"/>
</dbReference>
<gene>
    <name evidence="2" type="ORF">OOW_P131scaffold00427g4</name>
</gene>
<dbReference type="PANTHER" id="PTHR14005">
    <property type="entry name" value="EUKARYOTIC TRANSLATION INITIATION FACTOR 3, THETA SUBUNIT"/>
    <property type="match status" value="1"/>
</dbReference>
<feature type="compositionally biased region" description="Basic and acidic residues" evidence="1">
    <location>
        <begin position="38"/>
        <end position="59"/>
    </location>
</feature>
<feature type="compositionally biased region" description="Acidic residues" evidence="1">
    <location>
        <begin position="606"/>
        <end position="617"/>
    </location>
</feature>
<protein>
    <submittedName>
        <fullName evidence="2">Uncharacterized protein</fullName>
    </submittedName>
</protein>
<dbReference type="GO" id="GO:0071540">
    <property type="term" value="C:eukaryotic translation initiation factor 3 complex, eIF3e"/>
    <property type="evidence" value="ECO:0007669"/>
    <property type="project" value="TreeGrafter"/>
</dbReference>
<feature type="region of interest" description="Disordered" evidence="1">
    <location>
        <begin position="568"/>
        <end position="617"/>
    </location>
</feature>
<name>L7JE29_PYRO1</name>
<feature type="region of interest" description="Disordered" evidence="1">
    <location>
        <begin position="112"/>
        <end position="268"/>
    </location>
</feature>